<organism evidence="1">
    <name type="scientific">marine sediment metagenome</name>
    <dbReference type="NCBI Taxonomy" id="412755"/>
    <lineage>
        <taxon>unclassified sequences</taxon>
        <taxon>metagenomes</taxon>
        <taxon>ecological metagenomes</taxon>
    </lineage>
</organism>
<reference evidence="1" key="1">
    <citation type="journal article" date="2015" name="Nature">
        <title>Complex archaea that bridge the gap between prokaryotes and eukaryotes.</title>
        <authorList>
            <person name="Spang A."/>
            <person name="Saw J.H."/>
            <person name="Jorgensen S.L."/>
            <person name="Zaremba-Niedzwiedzka K."/>
            <person name="Martijn J."/>
            <person name="Lind A.E."/>
            <person name="van Eijk R."/>
            <person name="Schleper C."/>
            <person name="Guy L."/>
            <person name="Ettema T.J."/>
        </authorList>
    </citation>
    <scope>NUCLEOTIDE SEQUENCE</scope>
</reference>
<evidence type="ECO:0000313" key="1">
    <source>
        <dbReference type="EMBL" id="KKK69843.1"/>
    </source>
</evidence>
<dbReference type="AlphaFoldDB" id="A0A0F8XLK8"/>
<protein>
    <submittedName>
        <fullName evidence="1">Uncharacterized protein</fullName>
    </submittedName>
</protein>
<proteinExistence type="predicted"/>
<comment type="caution">
    <text evidence="1">The sequence shown here is derived from an EMBL/GenBank/DDBJ whole genome shotgun (WGS) entry which is preliminary data.</text>
</comment>
<accession>A0A0F8XLK8</accession>
<gene>
    <name evidence="1" type="ORF">LCGC14_2929970</name>
</gene>
<dbReference type="EMBL" id="LAZR01058460">
    <property type="protein sequence ID" value="KKK69843.1"/>
    <property type="molecule type" value="Genomic_DNA"/>
</dbReference>
<name>A0A0F8XLK8_9ZZZZ</name>
<sequence>MINPILKSVADNAELSKALKELLLKQFNEKHDNTKLDNESLGQITRSRLDGIAGVNNAFKELETLKTVKEKPVVDNPAR</sequence>